<reference evidence="1 3" key="1">
    <citation type="journal article" date="2008" name="Science">
        <title>The Physcomitrella genome reveals evolutionary insights into the conquest of land by plants.</title>
        <authorList>
            <person name="Rensing S."/>
            <person name="Lang D."/>
            <person name="Zimmer A."/>
            <person name="Terry A."/>
            <person name="Salamov A."/>
            <person name="Shapiro H."/>
            <person name="Nishiyama T."/>
            <person name="Perroud P.-F."/>
            <person name="Lindquist E."/>
            <person name="Kamisugi Y."/>
            <person name="Tanahashi T."/>
            <person name="Sakakibara K."/>
            <person name="Fujita T."/>
            <person name="Oishi K."/>
            <person name="Shin-I T."/>
            <person name="Kuroki Y."/>
            <person name="Toyoda A."/>
            <person name="Suzuki Y."/>
            <person name="Hashimoto A."/>
            <person name="Yamaguchi K."/>
            <person name="Sugano A."/>
            <person name="Kohara Y."/>
            <person name="Fujiyama A."/>
            <person name="Anterola A."/>
            <person name="Aoki S."/>
            <person name="Ashton N."/>
            <person name="Barbazuk W.B."/>
            <person name="Barker E."/>
            <person name="Bennetzen J."/>
            <person name="Bezanilla M."/>
            <person name="Blankenship R."/>
            <person name="Cho S.H."/>
            <person name="Dutcher S."/>
            <person name="Estelle M."/>
            <person name="Fawcett J.A."/>
            <person name="Gundlach H."/>
            <person name="Hanada K."/>
            <person name="Heyl A."/>
            <person name="Hicks K.A."/>
            <person name="Hugh J."/>
            <person name="Lohr M."/>
            <person name="Mayer K."/>
            <person name="Melkozernov A."/>
            <person name="Murata T."/>
            <person name="Nelson D."/>
            <person name="Pils B."/>
            <person name="Prigge M."/>
            <person name="Reiss B."/>
            <person name="Renner T."/>
            <person name="Rombauts S."/>
            <person name="Rushton P."/>
            <person name="Sanderfoot A."/>
            <person name="Schween G."/>
            <person name="Shiu S.-H."/>
            <person name="Stueber K."/>
            <person name="Theodoulou F.L."/>
            <person name="Tu H."/>
            <person name="Van de Peer Y."/>
            <person name="Verrier P.J."/>
            <person name="Waters E."/>
            <person name="Wood A."/>
            <person name="Yang L."/>
            <person name="Cove D."/>
            <person name="Cuming A."/>
            <person name="Hasebe M."/>
            <person name="Lucas S."/>
            <person name="Mishler D.B."/>
            <person name="Reski R."/>
            <person name="Grigoriev I."/>
            <person name="Quatrano R.S."/>
            <person name="Boore J.L."/>
        </authorList>
    </citation>
    <scope>NUCLEOTIDE SEQUENCE [LARGE SCALE GENOMIC DNA]</scope>
    <source>
        <strain evidence="2 3">cv. Gransden 2004</strain>
    </source>
</reference>
<sequence length="115" mass="12769">MLASGYILAPELQDAASGLWAGKPAMLVRLLTTDEIVSIPQLADIQRELAQEHAQEFFPCGTAYLEVEKLREKQQPLRRDGFTIRPNASGISMKVETLGFVKVDFSTLKHQVVKA</sequence>
<protein>
    <submittedName>
        <fullName evidence="1 2">Uncharacterized protein</fullName>
    </submittedName>
</protein>
<gene>
    <name evidence="1" type="ORF">PHYPA_003574</name>
</gene>
<organism evidence="1">
    <name type="scientific">Physcomitrium patens</name>
    <name type="common">Spreading-leaved earth moss</name>
    <name type="synonym">Physcomitrella patens</name>
    <dbReference type="NCBI Taxonomy" id="3218"/>
    <lineage>
        <taxon>Eukaryota</taxon>
        <taxon>Viridiplantae</taxon>
        <taxon>Streptophyta</taxon>
        <taxon>Embryophyta</taxon>
        <taxon>Bryophyta</taxon>
        <taxon>Bryophytina</taxon>
        <taxon>Bryopsida</taxon>
        <taxon>Funariidae</taxon>
        <taxon>Funariales</taxon>
        <taxon>Funariaceae</taxon>
        <taxon>Physcomitrium</taxon>
    </lineage>
</organism>
<dbReference type="EnsemblPlants" id="Pp3c2_32980V3.1">
    <property type="protein sequence ID" value="PAC:32932996.CDS.1"/>
    <property type="gene ID" value="Pp3c2_32980"/>
</dbReference>
<proteinExistence type="predicted"/>
<evidence type="ECO:0000313" key="2">
    <source>
        <dbReference type="EnsemblPlants" id="PAC:32932996.CDS.1"/>
    </source>
</evidence>
<dbReference type="EMBL" id="ABEU02000002">
    <property type="protein sequence ID" value="PNR60781.1"/>
    <property type="molecule type" value="Genomic_DNA"/>
</dbReference>
<name>A0A2K1L435_PHYPA</name>
<evidence type="ECO:0000313" key="3">
    <source>
        <dbReference type="Proteomes" id="UP000006727"/>
    </source>
</evidence>
<dbReference type="PaxDb" id="3218-PP1S304_63V6.1"/>
<dbReference type="Gramene" id="Pp3c2_32980V3.1">
    <property type="protein sequence ID" value="PAC:32932996.CDS.1"/>
    <property type="gene ID" value="Pp3c2_32980"/>
</dbReference>
<accession>A0A2K1L435</accession>
<evidence type="ECO:0000313" key="1">
    <source>
        <dbReference type="EMBL" id="PNR60781.1"/>
    </source>
</evidence>
<dbReference type="InParanoid" id="A0A2K1L435"/>
<reference evidence="2" key="3">
    <citation type="submission" date="2020-12" db="UniProtKB">
        <authorList>
            <consortium name="EnsemblPlants"/>
        </authorList>
    </citation>
    <scope>IDENTIFICATION</scope>
</reference>
<keyword evidence="3" id="KW-1185">Reference proteome</keyword>
<reference evidence="1 3" key="2">
    <citation type="journal article" date="2018" name="Plant J.">
        <title>The Physcomitrella patens chromosome-scale assembly reveals moss genome structure and evolution.</title>
        <authorList>
            <person name="Lang D."/>
            <person name="Ullrich K.K."/>
            <person name="Murat F."/>
            <person name="Fuchs J."/>
            <person name="Jenkins J."/>
            <person name="Haas F.B."/>
            <person name="Piednoel M."/>
            <person name="Gundlach H."/>
            <person name="Van Bel M."/>
            <person name="Meyberg R."/>
            <person name="Vives C."/>
            <person name="Morata J."/>
            <person name="Symeonidi A."/>
            <person name="Hiss M."/>
            <person name="Muchero W."/>
            <person name="Kamisugi Y."/>
            <person name="Saleh O."/>
            <person name="Blanc G."/>
            <person name="Decker E.L."/>
            <person name="van Gessel N."/>
            <person name="Grimwood J."/>
            <person name="Hayes R.D."/>
            <person name="Graham S.W."/>
            <person name="Gunter L.E."/>
            <person name="McDaniel S.F."/>
            <person name="Hoernstein S.N.W."/>
            <person name="Larsson A."/>
            <person name="Li F.W."/>
            <person name="Perroud P.F."/>
            <person name="Phillips J."/>
            <person name="Ranjan P."/>
            <person name="Rokshar D.S."/>
            <person name="Rothfels C.J."/>
            <person name="Schneider L."/>
            <person name="Shu S."/>
            <person name="Stevenson D.W."/>
            <person name="Thummler F."/>
            <person name="Tillich M."/>
            <person name="Villarreal Aguilar J.C."/>
            <person name="Widiez T."/>
            <person name="Wong G.K."/>
            <person name="Wymore A."/>
            <person name="Zhang Y."/>
            <person name="Zimmer A.D."/>
            <person name="Quatrano R.S."/>
            <person name="Mayer K.F.X."/>
            <person name="Goodstein D."/>
            <person name="Casacuberta J.M."/>
            <person name="Vandepoele K."/>
            <person name="Reski R."/>
            <person name="Cuming A.C."/>
            <person name="Tuskan G.A."/>
            <person name="Maumus F."/>
            <person name="Salse J."/>
            <person name="Schmutz J."/>
            <person name="Rensing S.A."/>
        </authorList>
    </citation>
    <scope>NUCLEOTIDE SEQUENCE [LARGE SCALE GENOMIC DNA]</scope>
    <source>
        <strain evidence="2 3">cv. Gransden 2004</strain>
    </source>
</reference>
<dbReference type="Proteomes" id="UP000006727">
    <property type="component" value="Chromosome 2"/>
</dbReference>
<dbReference type="AlphaFoldDB" id="A0A2K1L435"/>
<dbReference type="STRING" id="3218.A0A2K1L435"/>